<evidence type="ECO:0000259" key="15">
    <source>
        <dbReference type="Pfam" id="PF07715"/>
    </source>
</evidence>
<feature type="domain" description="TonB-dependent receptor plug" evidence="15">
    <location>
        <begin position="52"/>
        <end position="161"/>
    </location>
</feature>
<dbReference type="InterPro" id="IPR037066">
    <property type="entry name" value="Plug_dom_sf"/>
</dbReference>
<keyword evidence="17" id="KW-1185">Reference proteome</keyword>
<proteinExistence type="inferred from homology"/>
<comment type="similarity">
    <text evidence="2">Belongs to the TonB-dependent receptor family. Hemoglobin/haptoglobin binding protein subfamily.</text>
</comment>
<dbReference type="AlphaFoldDB" id="A0A1E7ZG69"/>
<sequence length="697" mass="77314">MTAKRHTSFPLSSLYCALLTIGAVSSAAAQTESESIEHITTTASRTGTDSFTQPVTVSSVEEDDIALLSATHIEEVFDNIAGAQLQRGNGQEYLPALRSPVFSGPGACGGLLTAEDGIPLRAAGFCNINELFEAHSEMAQRIEVLKGPGSALYGSNAIHGVVNVITPDTTQGGGMTGFDYGSYGYTRYKLRSGYDAGNTGVGINASVTSDNGYRVDEGLDQEKVNLRHRYEGNQFSVNTGLTYTNLEQDTAGYISGTDSYKDKALAQGNENPEAYRNARSLRLWSKVAMTLDNGDEIIVTPYLRDQDMDFLMHFLPGQPIEKNSQRGAGIQTLWSHELADNMTLQAGVDGEYTSGDLLQYQDSPTVGSAFLVETIPSGRHYDYSVDATVLAPFAELSGDIDNWHWSAGVRYEHTKYDYTNNMNAGRVREDGTTCGMGGCRYTRPESRDDSFSNFSPKLGASYSLSDDLLVYGNLSRGYRAPQATELYRLQRAQSVADLEPVVADNIEIGLKSKGDVLRYNLSVYQMDKDHFIYRDSDYFYVANGKSRHQGVELEMEWQMNEQFALIVAATAAKHTYRHSQLSGEIDINGNDMDTAPRHVANTRLRYTPAENIIAELAWNHVSSYYTDPENQHEYDGHDIVDLRTSWDITPQMTVSGRINNLFDEAYAERADYTSFSGDRYFPGRPRNYMVSLVYRWE</sequence>
<feature type="signal peptide" evidence="13">
    <location>
        <begin position="1"/>
        <end position="29"/>
    </location>
</feature>
<keyword evidence="7 12" id="KW-0798">TonB box</keyword>
<evidence type="ECO:0000256" key="3">
    <source>
        <dbReference type="ARBA" id="ARBA00022448"/>
    </source>
</evidence>
<dbReference type="Gene3D" id="2.170.130.10">
    <property type="entry name" value="TonB-dependent receptor, plug domain"/>
    <property type="match status" value="1"/>
</dbReference>
<keyword evidence="10 11" id="KW-0998">Cell outer membrane</keyword>
<dbReference type="GO" id="GO:0044718">
    <property type="term" value="P:siderophore transmembrane transport"/>
    <property type="evidence" value="ECO:0007669"/>
    <property type="project" value="TreeGrafter"/>
</dbReference>
<evidence type="ECO:0000256" key="1">
    <source>
        <dbReference type="ARBA" id="ARBA00004571"/>
    </source>
</evidence>
<evidence type="ECO:0000256" key="6">
    <source>
        <dbReference type="ARBA" id="ARBA00022729"/>
    </source>
</evidence>
<reference evidence="16 17" key="1">
    <citation type="submission" date="2016-08" db="EMBL/GenBank/DDBJ databases">
        <authorList>
            <person name="Seilhamer J.J."/>
        </authorList>
    </citation>
    <scope>NUCLEOTIDE SEQUENCE [LARGE SCALE GENOMIC DNA]</scope>
    <source>
        <strain evidence="16 17">KCTC 42603</strain>
    </source>
</reference>
<dbReference type="InterPro" id="IPR012910">
    <property type="entry name" value="Plug_dom"/>
</dbReference>
<name>A0A1E7ZG69_9ALTE</name>
<comment type="caution">
    <text evidence="16">The sequence shown here is derived from an EMBL/GenBank/DDBJ whole genome shotgun (WGS) entry which is preliminary data.</text>
</comment>
<keyword evidence="6 13" id="KW-0732">Signal</keyword>
<evidence type="ECO:0000256" key="10">
    <source>
        <dbReference type="ARBA" id="ARBA00023237"/>
    </source>
</evidence>
<dbReference type="Pfam" id="PF07715">
    <property type="entry name" value="Plug"/>
    <property type="match status" value="1"/>
</dbReference>
<evidence type="ECO:0000256" key="9">
    <source>
        <dbReference type="ARBA" id="ARBA00023170"/>
    </source>
</evidence>
<evidence type="ECO:0000256" key="11">
    <source>
        <dbReference type="PROSITE-ProRule" id="PRU01360"/>
    </source>
</evidence>
<evidence type="ECO:0000313" key="16">
    <source>
        <dbReference type="EMBL" id="OFC72470.1"/>
    </source>
</evidence>
<evidence type="ECO:0000256" key="7">
    <source>
        <dbReference type="ARBA" id="ARBA00023077"/>
    </source>
</evidence>
<evidence type="ECO:0000256" key="12">
    <source>
        <dbReference type="RuleBase" id="RU003357"/>
    </source>
</evidence>
<dbReference type="OrthoDB" id="9760620at2"/>
<keyword evidence="4 11" id="KW-1134">Transmembrane beta strand</keyword>
<keyword evidence="8 11" id="KW-0472">Membrane</keyword>
<dbReference type="InterPro" id="IPR036942">
    <property type="entry name" value="Beta-barrel_TonB_sf"/>
</dbReference>
<feature type="domain" description="TonB-dependent receptor-like beta-barrel" evidence="14">
    <location>
        <begin position="176"/>
        <end position="661"/>
    </location>
</feature>
<evidence type="ECO:0000313" key="17">
    <source>
        <dbReference type="Proteomes" id="UP000175691"/>
    </source>
</evidence>
<dbReference type="PANTHER" id="PTHR30069:SF29">
    <property type="entry name" value="HEMOGLOBIN AND HEMOGLOBIN-HAPTOGLOBIN-BINDING PROTEIN 1-RELATED"/>
    <property type="match status" value="1"/>
</dbReference>
<dbReference type="GO" id="GO:0015344">
    <property type="term" value="F:siderophore uptake transmembrane transporter activity"/>
    <property type="evidence" value="ECO:0007669"/>
    <property type="project" value="TreeGrafter"/>
</dbReference>
<dbReference type="SUPFAM" id="SSF56935">
    <property type="entry name" value="Porins"/>
    <property type="match status" value="1"/>
</dbReference>
<dbReference type="Proteomes" id="UP000175691">
    <property type="component" value="Unassembled WGS sequence"/>
</dbReference>
<keyword evidence="9" id="KW-0675">Receptor</keyword>
<dbReference type="PROSITE" id="PS52016">
    <property type="entry name" value="TONB_DEPENDENT_REC_3"/>
    <property type="match status" value="1"/>
</dbReference>
<evidence type="ECO:0000259" key="14">
    <source>
        <dbReference type="Pfam" id="PF00593"/>
    </source>
</evidence>
<keyword evidence="3 11" id="KW-0813">Transport</keyword>
<gene>
    <name evidence="16" type="ORF">BFC18_02605</name>
</gene>
<feature type="chain" id="PRO_5009209847" evidence="13">
    <location>
        <begin position="30"/>
        <end position="697"/>
    </location>
</feature>
<dbReference type="GO" id="GO:0009279">
    <property type="term" value="C:cell outer membrane"/>
    <property type="evidence" value="ECO:0007669"/>
    <property type="project" value="UniProtKB-SubCell"/>
</dbReference>
<dbReference type="CDD" id="cd01347">
    <property type="entry name" value="ligand_gated_channel"/>
    <property type="match status" value="1"/>
</dbReference>
<dbReference type="InterPro" id="IPR000531">
    <property type="entry name" value="Beta-barrel_TonB"/>
</dbReference>
<evidence type="ECO:0000256" key="4">
    <source>
        <dbReference type="ARBA" id="ARBA00022452"/>
    </source>
</evidence>
<accession>A0A1E7ZG69</accession>
<evidence type="ECO:0000256" key="13">
    <source>
        <dbReference type="SAM" id="SignalP"/>
    </source>
</evidence>
<dbReference type="Gene3D" id="2.40.170.20">
    <property type="entry name" value="TonB-dependent receptor, beta-barrel domain"/>
    <property type="match status" value="1"/>
</dbReference>
<evidence type="ECO:0000256" key="2">
    <source>
        <dbReference type="ARBA" id="ARBA00008143"/>
    </source>
</evidence>
<dbReference type="PANTHER" id="PTHR30069">
    <property type="entry name" value="TONB-DEPENDENT OUTER MEMBRANE RECEPTOR"/>
    <property type="match status" value="1"/>
</dbReference>
<dbReference type="RefSeq" id="WP_070123385.1">
    <property type="nucleotide sequence ID" value="NZ_MDHN01000004.1"/>
</dbReference>
<evidence type="ECO:0000256" key="8">
    <source>
        <dbReference type="ARBA" id="ARBA00023136"/>
    </source>
</evidence>
<dbReference type="STRING" id="1656094.BFC18_02605"/>
<protein>
    <submittedName>
        <fullName evidence="16">Ligand-gated channel protein</fullName>
    </submittedName>
</protein>
<organism evidence="16 17">
    <name type="scientific">Alteromonas confluentis</name>
    <dbReference type="NCBI Taxonomy" id="1656094"/>
    <lineage>
        <taxon>Bacteria</taxon>
        <taxon>Pseudomonadati</taxon>
        <taxon>Pseudomonadota</taxon>
        <taxon>Gammaproteobacteria</taxon>
        <taxon>Alteromonadales</taxon>
        <taxon>Alteromonadaceae</taxon>
        <taxon>Alteromonas/Salinimonas group</taxon>
        <taxon>Alteromonas</taxon>
    </lineage>
</organism>
<keyword evidence="5 11" id="KW-0812">Transmembrane</keyword>
<dbReference type="EMBL" id="MDHN01000004">
    <property type="protein sequence ID" value="OFC72470.1"/>
    <property type="molecule type" value="Genomic_DNA"/>
</dbReference>
<evidence type="ECO:0000256" key="5">
    <source>
        <dbReference type="ARBA" id="ARBA00022692"/>
    </source>
</evidence>
<dbReference type="InterPro" id="IPR039426">
    <property type="entry name" value="TonB-dep_rcpt-like"/>
</dbReference>
<dbReference type="Pfam" id="PF00593">
    <property type="entry name" value="TonB_dep_Rec_b-barrel"/>
    <property type="match status" value="1"/>
</dbReference>
<comment type="subcellular location">
    <subcellularLocation>
        <location evidence="1 11">Cell outer membrane</location>
        <topology evidence="1 11">Multi-pass membrane protein</topology>
    </subcellularLocation>
</comment>